<protein>
    <submittedName>
        <fullName evidence="2">Uncharacterized protein</fullName>
    </submittedName>
</protein>
<evidence type="ECO:0000256" key="1">
    <source>
        <dbReference type="SAM" id="Coils"/>
    </source>
</evidence>
<name>A0A1T4PWJ1_9FUSO</name>
<feature type="coiled-coil region" evidence="1">
    <location>
        <begin position="184"/>
        <end position="218"/>
    </location>
</feature>
<dbReference type="RefSeq" id="WP_078694526.1">
    <property type="nucleotide sequence ID" value="NZ_FUWX01000016.1"/>
</dbReference>
<reference evidence="2 3" key="1">
    <citation type="submission" date="2017-02" db="EMBL/GenBank/DDBJ databases">
        <authorList>
            <person name="Peterson S.W."/>
        </authorList>
    </citation>
    <scope>NUCLEOTIDE SEQUENCE [LARGE SCALE GENOMIC DNA]</scope>
    <source>
        <strain evidence="2 3">ATCC 700028</strain>
    </source>
</reference>
<sequence length="228" mass="26593">MIKKTAIEKLKSQIVSSYESTFDFGSYEIEESVKKIVVEKEAIMSNAFKSLSKSQYEICKALYEVSLHLKAEGSFMAWYTHIGLSKDKVSELLKRYEVFIQLPGKELYVSTLSNQAIKLLTRKDFEIDYLLEVGDLQLKKVEDIRAFINSKITKEEKVSEESNLDKIIEFNFNEFKTYENKIKVTKNIAEVKNYKKEISKLKAKLLELEELCNEKIELSINEHNLKLY</sequence>
<keyword evidence="1" id="KW-0175">Coiled coil</keyword>
<evidence type="ECO:0000313" key="2">
    <source>
        <dbReference type="EMBL" id="SJZ95746.1"/>
    </source>
</evidence>
<dbReference type="Proteomes" id="UP000191153">
    <property type="component" value="Unassembled WGS sequence"/>
</dbReference>
<evidence type="ECO:0000313" key="3">
    <source>
        <dbReference type="Proteomes" id="UP000191153"/>
    </source>
</evidence>
<keyword evidence="3" id="KW-1185">Reference proteome</keyword>
<dbReference type="STRING" id="180163.SAMN02745174_02075"/>
<organism evidence="2 3">
    <name type="scientific">Cetobacterium ceti</name>
    <dbReference type="NCBI Taxonomy" id="180163"/>
    <lineage>
        <taxon>Bacteria</taxon>
        <taxon>Fusobacteriati</taxon>
        <taxon>Fusobacteriota</taxon>
        <taxon>Fusobacteriia</taxon>
        <taxon>Fusobacteriales</taxon>
        <taxon>Fusobacteriaceae</taxon>
        <taxon>Cetobacterium</taxon>
    </lineage>
</organism>
<dbReference type="AlphaFoldDB" id="A0A1T4PWJ1"/>
<gene>
    <name evidence="2" type="ORF">SAMN02745174_02075</name>
</gene>
<dbReference type="EMBL" id="FUWX01000016">
    <property type="protein sequence ID" value="SJZ95746.1"/>
    <property type="molecule type" value="Genomic_DNA"/>
</dbReference>
<proteinExistence type="predicted"/>
<dbReference type="OrthoDB" id="82181at2"/>
<accession>A0A1T4PWJ1</accession>